<evidence type="ECO:0000313" key="2">
    <source>
        <dbReference type="Proteomes" id="UP000824037"/>
    </source>
</evidence>
<evidence type="ECO:0008006" key="3">
    <source>
        <dbReference type="Google" id="ProtNLM"/>
    </source>
</evidence>
<organism evidence="1 2">
    <name type="scientific">Candidatus Ruania gallistercoris</name>
    <dbReference type="NCBI Taxonomy" id="2838746"/>
    <lineage>
        <taxon>Bacteria</taxon>
        <taxon>Bacillati</taxon>
        <taxon>Actinomycetota</taxon>
        <taxon>Actinomycetes</taxon>
        <taxon>Micrococcales</taxon>
        <taxon>Ruaniaceae</taxon>
        <taxon>Ruania</taxon>
    </lineage>
</organism>
<proteinExistence type="predicted"/>
<evidence type="ECO:0000313" key="1">
    <source>
        <dbReference type="EMBL" id="HIZ36052.1"/>
    </source>
</evidence>
<dbReference type="Proteomes" id="UP000824037">
    <property type="component" value="Unassembled WGS sequence"/>
</dbReference>
<dbReference type="SUPFAM" id="SSF47598">
    <property type="entry name" value="Ribbon-helix-helix"/>
    <property type="match status" value="1"/>
</dbReference>
<dbReference type="GO" id="GO:0006355">
    <property type="term" value="P:regulation of DNA-templated transcription"/>
    <property type="evidence" value="ECO:0007669"/>
    <property type="project" value="InterPro"/>
</dbReference>
<gene>
    <name evidence="1" type="ORF">H9815_09765</name>
</gene>
<dbReference type="AlphaFoldDB" id="A0A9D2J4P0"/>
<name>A0A9D2J4P0_9MICO</name>
<accession>A0A9D2J4P0</accession>
<dbReference type="InterPro" id="IPR045944">
    <property type="entry name" value="DUF6364"/>
</dbReference>
<dbReference type="EMBL" id="DXBY01000164">
    <property type="protein sequence ID" value="HIZ36052.1"/>
    <property type="molecule type" value="Genomic_DNA"/>
</dbReference>
<reference evidence="1" key="1">
    <citation type="journal article" date="2021" name="PeerJ">
        <title>Extensive microbial diversity within the chicken gut microbiome revealed by metagenomics and culture.</title>
        <authorList>
            <person name="Gilroy R."/>
            <person name="Ravi A."/>
            <person name="Getino M."/>
            <person name="Pursley I."/>
            <person name="Horton D.L."/>
            <person name="Alikhan N.F."/>
            <person name="Baker D."/>
            <person name="Gharbi K."/>
            <person name="Hall N."/>
            <person name="Watson M."/>
            <person name="Adriaenssens E.M."/>
            <person name="Foster-Nyarko E."/>
            <person name="Jarju S."/>
            <person name="Secka A."/>
            <person name="Antonio M."/>
            <person name="Oren A."/>
            <person name="Chaudhuri R.R."/>
            <person name="La Ragione R."/>
            <person name="Hildebrand F."/>
            <person name="Pallen M.J."/>
        </authorList>
    </citation>
    <scope>NUCLEOTIDE SEQUENCE</scope>
    <source>
        <strain evidence="1">ChiGjej4B4-7305</strain>
    </source>
</reference>
<sequence length="79" mass="8925">MKNLTVTVPEDVYRQARIRAAEEGVSVSALVTRYLRELAHSGADFAAKVELQERVLSEISAFRAVDRLSRDEVHDRAVR</sequence>
<comment type="caution">
    <text evidence="1">The sequence shown here is derived from an EMBL/GenBank/DDBJ whole genome shotgun (WGS) entry which is preliminary data.</text>
</comment>
<dbReference type="Pfam" id="PF19891">
    <property type="entry name" value="DUF6364"/>
    <property type="match status" value="1"/>
</dbReference>
<dbReference type="InterPro" id="IPR010985">
    <property type="entry name" value="Ribbon_hlx_hlx"/>
</dbReference>
<protein>
    <recommendedName>
        <fullName evidence="3">Ribbon-helix-helix protein, CopG family</fullName>
    </recommendedName>
</protein>
<reference evidence="1" key="2">
    <citation type="submission" date="2021-04" db="EMBL/GenBank/DDBJ databases">
        <authorList>
            <person name="Gilroy R."/>
        </authorList>
    </citation>
    <scope>NUCLEOTIDE SEQUENCE</scope>
    <source>
        <strain evidence="1">ChiGjej4B4-7305</strain>
    </source>
</reference>